<feature type="compositionally biased region" description="Low complexity" evidence="1">
    <location>
        <begin position="25"/>
        <end position="43"/>
    </location>
</feature>
<dbReference type="EMBL" id="DF237328">
    <property type="protein sequence ID" value="GAQ87823.1"/>
    <property type="molecule type" value="Genomic_DNA"/>
</dbReference>
<feature type="compositionally biased region" description="Polar residues" evidence="1">
    <location>
        <begin position="358"/>
        <end position="374"/>
    </location>
</feature>
<dbReference type="InterPro" id="IPR021325">
    <property type="entry name" value="CCB2/CCB4"/>
</dbReference>
<accession>A0A1Y1IB91</accession>
<evidence type="ECO:0000256" key="1">
    <source>
        <dbReference type="SAM" id="MobiDB-lite"/>
    </source>
</evidence>
<gene>
    <name evidence="2" type="ORF">KFL_003790110</name>
</gene>
<dbReference type="STRING" id="105231.A0A1Y1IB91"/>
<dbReference type="AlphaFoldDB" id="A0A1Y1IB91"/>
<dbReference type="OMA" id="MSIQICS"/>
<evidence type="ECO:0000313" key="3">
    <source>
        <dbReference type="Proteomes" id="UP000054558"/>
    </source>
</evidence>
<dbReference type="PANTHER" id="PTHR36403">
    <property type="entry name" value="PROTEIN COFACTOR ASSEMBLY OF COMPLEX C SUBUNIT B CCB2, CHLOROPLASTIC"/>
    <property type="match status" value="1"/>
</dbReference>
<dbReference type="PANTHER" id="PTHR36403:SF1">
    <property type="entry name" value="PROTEIN COFACTOR ASSEMBLY OF COMPLEX C SUBUNIT B CCB2, CHLOROPLASTIC"/>
    <property type="match status" value="1"/>
</dbReference>
<feature type="region of interest" description="Disordered" evidence="1">
    <location>
        <begin position="19"/>
        <end position="43"/>
    </location>
</feature>
<protein>
    <recommendedName>
        <fullName evidence="4">CCB4</fullName>
    </recommendedName>
</protein>
<evidence type="ECO:0000313" key="2">
    <source>
        <dbReference type="EMBL" id="GAQ87823.1"/>
    </source>
</evidence>
<proteinExistence type="predicted"/>
<dbReference type="Proteomes" id="UP000054558">
    <property type="component" value="Unassembled WGS sequence"/>
</dbReference>
<reference evidence="2 3" key="1">
    <citation type="journal article" date="2014" name="Nat. Commun.">
        <title>Klebsormidium flaccidum genome reveals primary factors for plant terrestrial adaptation.</title>
        <authorList>
            <person name="Hori K."/>
            <person name="Maruyama F."/>
            <person name="Fujisawa T."/>
            <person name="Togashi T."/>
            <person name="Yamamoto N."/>
            <person name="Seo M."/>
            <person name="Sato S."/>
            <person name="Yamada T."/>
            <person name="Mori H."/>
            <person name="Tajima N."/>
            <person name="Moriyama T."/>
            <person name="Ikeuchi M."/>
            <person name="Watanabe M."/>
            <person name="Wada H."/>
            <person name="Kobayashi K."/>
            <person name="Saito M."/>
            <person name="Masuda T."/>
            <person name="Sasaki-Sekimoto Y."/>
            <person name="Mashiguchi K."/>
            <person name="Awai K."/>
            <person name="Shimojima M."/>
            <person name="Masuda S."/>
            <person name="Iwai M."/>
            <person name="Nobusawa T."/>
            <person name="Narise T."/>
            <person name="Kondo S."/>
            <person name="Saito H."/>
            <person name="Sato R."/>
            <person name="Murakawa M."/>
            <person name="Ihara Y."/>
            <person name="Oshima-Yamada Y."/>
            <person name="Ohtaka K."/>
            <person name="Satoh M."/>
            <person name="Sonobe K."/>
            <person name="Ishii M."/>
            <person name="Ohtani R."/>
            <person name="Kanamori-Sato M."/>
            <person name="Honoki R."/>
            <person name="Miyazaki D."/>
            <person name="Mochizuki H."/>
            <person name="Umetsu J."/>
            <person name="Higashi K."/>
            <person name="Shibata D."/>
            <person name="Kamiya Y."/>
            <person name="Sato N."/>
            <person name="Nakamura Y."/>
            <person name="Tabata S."/>
            <person name="Ida S."/>
            <person name="Kurokawa K."/>
            <person name="Ohta H."/>
        </authorList>
    </citation>
    <scope>NUCLEOTIDE SEQUENCE [LARGE SCALE GENOMIC DNA]</scope>
    <source>
        <strain evidence="2 3">NIES-2285</strain>
    </source>
</reference>
<feature type="region of interest" description="Disordered" evidence="1">
    <location>
        <begin position="349"/>
        <end position="374"/>
    </location>
</feature>
<sequence length="374" mass="40715">MEGVCRCSWQCTPFSSFATTTSNQSPKSARSKSSGSPPSASGHLPLLSSSNQRLCPASQTRCRGIARRLRSAFLSPWQLALKSERTPARWRSQKHGVVRSLAKEQRGGSSQKEPELDVAVFRFTLGIPGVEDALLPRILGCLVGVLLVGNHLATPAPIADAQLRSEALGAILAVLACIVPSISRRLQEGKGGRRASPDELDGTSQRVFALDPTLPDVIKQQLAWTTYSLLKNTRTNLVLISDGRRVVCARGAVSASMPTPLLQLLTESLEEKLVKEVLRTKRYLSDRGALSSAGVDRWSFVPSSVRSACFQAVPSPSNGTIMLFSDEDRFLLPKDRIWVEGLASRLFASEHKEEPSRNPEQVSETATQTTVNSR</sequence>
<organism evidence="2 3">
    <name type="scientific">Klebsormidium nitens</name>
    <name type="common">Green alga</name>
    <name type="synonym">Ulothrix nitens</name>
    <dbReference type="NCBI Taxonomy" id="105231"/>
    <lineage>
        <taxon>Eukaryota</taxon>
        <taxon>Viridiplantae</taxon>
        <taxon>Streptophyta</taxon>
        <taxon>Klebsormidiophyceae</taxon>
        <taxon>Klebsormidiales</taxon>
        <taxon>Klebsormidiaceae</taxon>
        <taxon>Klebsormidium</taxon>
    </lineage>
</organism>
<keyword evidence="3" id="KW-1185">Reference proteome</keyword>
<dbReference type="GO" id="GO:0010190">
    <property type="term" value="P:cytochrome b6f complex assembly"/>
    <property type="evidence" value="ECO:0000318"/>
    <property type="project" value="GO_Central"/>
</dbReference>
<dbReference type="GO" id="GO:0009507">
    <property type="term" value="C:chloroplast"/>
    <property type="evidence" value="ECO:0000318"/>
    <property type="project" value="GO_Central"/>
</dbReference>
<dbReference type="OrthoDB" id="514937at2759"/>
<evidence type="ECO:0008006" key="4">
    <source>
        <dbReference type="Google" id="ProtNLM"/>
    </source>
</evidence>
<dbReference type="Pfam" id="PF11152">
    <property type="entry name" value="CCB2_CCB4"/>
    <property type="match status" value="1"/>
</dbReference>
<dbReference type="InterPro" id="IPR044970">
    <property type="entry name" value="CCB2"/>
</dbReference>
<name>A0A1Y1IB91_KLENI</name>